<evidence type="ECO:0000256" key="8">
    <source>
        <dbReference type="ARBA" id="ARBA00023239"/>
    </source>
</evidence>
<comment type="catalytic activity">
    <reaction evidence="1">
        <text>(2S)-2-acetolactate + H(+) = (R)-acetoin + CO2</text>
        <dbReference type="Rhea" id="RHEA:21580"/>
        <dbReference type="ChEBI" id="CHEBI:15378"/>
        <dbReference type="ChEBI" id="CHEBI:15686"/>
        <dbReference type="ChEBI" id="CHEBI:16526"/>
        <dbReference type="ChEBI" id="CHEBI:58476"/>
        <dbReference type="EC" id="4.1.1.5"/>
    </reaction>
</comment>
<comment type="caution">
    <text evidence="9">The sequence shown here is derived from an EMBL/GenBank/DDBJ whole genome shotgun (WGS) entry which is preliminary data.</text>
</comment>
<comment type="similarity">
    <text evidence="3">Belongs to the alpha-acetolactate decarboxylase family.</text>
</comment>
<dbReference type="UniPathway" id="UPA00626">
    <property type="reaction ID" value="UER00678"/>
</dbReference>
<evidence type="ECO:0000256" key="1">
    <source>
        <dbReference type="ARBA" id="ARBA00001784"/>
    </source>
</evidence>
<evidence type="ECO:0000256" key="7">
    <source>
        <dbReference type="ARBA" id="ARBA00023061"/>
    </source>
</evidence>
<keyword evidence="10" id="KW-1185">Reference proteome</keyword>
<dbReference type="PIRSF" id="PIRSF001332">
    <property type="entry name" value="Acetolac_decarb"/>
    <property type="match status" value="1"/>
</dbReference>
<keyword evidence="7" id="KW-0005">Acetoin biosynthesis</keyword>
<accession>A0A4E0PXQ6</accession>
<evidence type="ECO:0000256" key="6">
    <source>
        <dbReference type="ARBA" id="ARBA00022793"/>
    </source>
</evidence>
<evidence type="ECO:0000256" key="2">
    <source>
        <dbReference type="ARBA" id="ARBA00005170"/>
    </source>
</evidence>
<dbReference type="PANTHER" id="PTHR35524">
    <property type="entry name" value="ALPHA-ACETOLACTATE DECARBOXYLASE"/>
    <property type="match status" value="1"/>
</dbReference>
<dbReference type="EMBL" id="PGGK01000005">
    <property type="protein sequence ID" value="TGC09513.1"/>
    <property type="molecule type" value="Genomic_DNA"/>
</dbReference>
<dbReference type="Gene3D" id="3.30.1330.80">
    <property type="entry name" value="Hypothetical protein, similar to alpha- acetolactate decarboxylase, domain 2"/>
    <property type="match status" value="2"/>
</dbReference>
<dbReference type="EC" id="4.1.1.5" evidence="4"/>
<dbReference type="GO" id="GO:0045151">
    <property type="term" value="P:acetoin biosynthetic process"/>
    <property type="evidence" value="ECO:0007669"/>
    <property type="project" value="UniProtKB-KW"/>
</dbReference>
<dbReference type="CDD" id="cd17299">
    <property type="entry name" value="acetolactate_decarboxylase"/>
    <property type="match status" value="1"/>
</dbReference>
<gene>
    <name evidence="9" type="primary">budA</name>
    <name evidence="9" type="ORF">CUN85_06700</name>
</gene>
<dbReference type="OrthoDB" id="81038at2157"/>
<evidence type="ECO:0000256" key="3">
    <source>
        <dbReference type="ARBA" id="ARBA00007106"/>
    </source>
</evidence>
<sequence length="284" mass="31597">MTMRKNIIIFAICLSVIFTLVTGCIDEAESGGISENVTGQQAESALTLYSSNDILYQVSTINALLEGVYDGETDYESLKQHGDFGIGTFSGLDGEMIELDGIVYQIKDDGIAYPVNDSMTTPFAAVTFFDADTEDLITEPMNRSQTEDYLAALMPNRNIMYAIKINGTFDYVRTRSVPKQEKPYPKLVEVTKDQPTFELEQVNGVIVGYWLPSYVEGINVPGYHLHFITEDRTAGGHVLEFGITEGTVGIDNTHRFFMELPKSNEFLDSDLTKDTGSELEQVEK</sequence>
<evidence type="ECO:0000256" key="4">
    <source>
        <dbReference type="ARBA" id="ARBA00013204"/>
    </source>
</evidence>
<dbReference type="AlphaFoldDB" id="A0A4E0PXQ6"/>
<organism evidence="9 10">
    <name type="scientific">Methanolobus halotolerans</name>
    <dbReference type="NCBI Taxonomy" id="2052935"/>
    <lineage>
        <taxon>Archaea</taxon>
        <taxon>Methanobacteriati</taxon>
        <taxon>Methanobacteriota</taxon>
        <taxon>Stenosarchaea group</taxon>
        <taxon>Methanomicrobia</taxon>
        <taxon>Methanosarcinales</taxon>
        <taxon>Methanosarcinaceae</taxon>
        <taxon>Methanolobus</taxon>
    </lineage>
</organism>
<dbReference type="Pfam" id="PF03306">
    <property type="entry name" value="AAL_decarboxy"/>
    <property type="match status" value="1"/>
</dbReference>
<dbReference type="PANTHER" id="PTHR35524:SF1">
    <property type="entry name" value="ALPHA-ACETOLACTATE DECARBOXYLASE"/>
    <property type="match status" value="1"/>
</dbReference>
<dbReference type="SUPFAM" id="SSF117856">
    <property type="entry name" value="AF0104/ALDC/Ptd012-like"/>
    <property type="match status" value="1"/>
</dbReference>
<evidence type="ECO:0000313" key="10">
    <source>
        <dbReference type="Proteomes" id="UP000297295"/>
    </source>
</evidence>
<comment type="pathway">
    <text evidence="2">Polyol metabolism; (R,R)-butane-2,3-diol biosynthesis; (R,R)-butane-2,3-diol from pyruvate: step 2/3.</text>
</comment>
<keyword evidence="8" id="KW-0456">Lyase</keyword>
<dbReference type="NCBIfam" id="TIGR01252">
    <property type="entry name" value="acetolac_decarb"/>
    <property type="match status" value="1"/>
</dbReference>
<dbReference type="InterPro" id="IPR005128">
    <property type="entry name" value="Acetolactate_a_deCO2ase"/>
</dbReference>
<dbReference type="PROSITE" id="PS51257">
    <property type="entry name" value="PROKAR_LIPOPROTEIN"/>
    <property type="match status" value="1"/>
</dbReference>
<dbReference type="GO" id="GO:0047605">
    <property type="term" value="F:acetolactate decarboxylase activity"/>
    <property type="evidence" value="ECO:0007669"/>
    <property type="project" value="UniProtKB-EC"/>
</dbReference>
<evidence type="ECO:0000313" key="9">
    <source>
        <dbReference type="EMBL" id="TGC09513.1"/>
    </source>
</evidence>
<proteinExistence type="inferred from homology"/>
<dbReference type="Proteomes" id="UP000297295">
    <property type="component" value="Unassembled WGS sequence"/>
</dbReference>
<protein>
    <recommendedName>
        <fullName evidence="5">Alpha-acetolactate decarboxylase</fullName>
        <ecNumber evidence="4">4.1.1.5</ecNumber>
    </recommendedName>
</protein>
<keyword evidence="6" id="KW-0210">Decarboxylase</keyword>
<evidence type="ECO:0000256" key="5">
    <source>
        <dbReference type="ARBA" id="ARBA00020164"/>
    </source>
</evidence>
<name>A0A4E0PXQ6_9EURY</name>
<reference evidence="9 10" key="1">
    <citation type="submission" date="2017-11" db="EMBL/GenBank/DDBJ databases">
        <title>Isolation and Characterization of Methanogenic Archaea from Saline Meromictic Lake at Siberia.</title>
        <authorList>
            <person name="Shen Y."/>
            <person name="Huang H.-H."/>
            <person name="Lai M.-C."/>
            <person name="Chen S.-C."/>
        </authorList>
    </citation>
    <scope>NUCLEOTIDE SEQUENCE [LARGE SCALE GENOMIC DNA]</scope>
    <source>
        <strain evidence="9 10">SY-01</strain>
    </source>
</reference>